<dbReference type="EC" id="3.1.-.-" evidence="2"/>
<dbReference type="RefSeq" id="WP_342078715.1">
    <property type="nucleotide sequence ID" value="NZ_CP151767.2"/>
</dbReference>
<evidence type="ECO:0000259" key="1">
    <source>
        <dbReference type="Pfam" id="PF08885"/>
    </source>
</evidence>
<dbReference type="InterPro" id="IPR014982">
    <property type="entry name" value="GSCFA"/>
</dbReference>
<proteinExistence type="predicted"/>
<dbReference type="EMBL" id="CP151767">
    <property type="protein sequence ID" value="WZU69422.1"/>
    <property type="molecule type" value="Genomic_DNA"/>
</dbReference>
<organism evidence="2 3">
    <name type="scientific">Yoonia rhodophyticola</name>
    <dbReference type="NCBI Taxonomy" id="3137370"/>
    <lineage>
        <taxon>Bacteria</taxon>
        <taxon>Pseudomonadati</taxon>
        <taxon>Pseudomonadota</taxon>
        <taxon>Alphaproteobacteria</taxon>
        <taxon>Rhodobacterales</taxon>
        <taxon>Paracoccaceae</taxon>
        <taxon>Yoonia</taxon>
    </lineage>
</organism>
<accession>A0AAN0NKC0</accession>
<dbReference type="KEGG" id="yrh:AABB31_11585"/>
<keyword evidence="3" id="KW-1185">Reference proteome</keyword>
<dbReference type="GO" id="GO:0016787">
    <property type="term" value="F:hydrolase activity"/>
    <property type="evidence" value="ECO:0007669"/>
    <property type="project" value="UniProtKB-KW"/>
</dbReference>
<sequence length="345" mass="38194">MPHPYQSMPPRAFWRSGTRPDDSGLLTGLYQPRFTITPETAIATAGSCFAQHIGRALRAADCNLLDIEPPIRRMPAEIARQFGYEMFSARYGNIYTPRQLRELLQDVQNGAVDPGLVWQKDGRFFDALRPGVEPIGLETADDVLVHRHYHLERVGQMLRQADLFIFTLGLAEAWVDQATGRTLPVCPGVIAGTFDDTQHRLHCFKHAEVLADLTAIRDLLHHFQPTMKILLTLSPVPLTATARAAHVLTATSAAKSTLRAAVDENVQEHADADYFPAYEIVTSSSCGGPWFGATGRHVRPEGVEHVMRYFFTAHGLPNLSAPQTDADTDEDDLACEDILLQAFAP</sequence>
<feature type="domain" description="GSCFA" evidence="1">
    <location>
        <begin position="42"/>
        <end position="310"/>
    </location>
</feature>
<evidence type="ECO:0000313" key="2">
    <source>
        <dbReference type="EMBL" id="WZU69422.1"/>
    </source>
</evidence>
<name>A0AAN0NKC0_9RHOB</name>
<protein>
    <submittedName>
        <fullName evidence="2">GSCFA domain-containing protein</fullName>
        <ecNumber evidence="2">3.1.-.-</ecNumber>
    </submittedName>
</protein>
<dbReference type="Proteomes" id="UP001470809">
    <property type="component" value="Chromosome"/>
</dbReference>
<dbReference type="AlphaFoldDB" id="A0AAN0NKC0"/>
<evidence type="ECO:0000313" key="3">
    <source>
        <dbReference type="Proteomes" id="UP001470809"/>
    </source>
</evidence>
<dbReference type="Pfam" id="PF08885">
    <property type="entry name" value="GSCFA"/>
    <property type="match status" value="1"/>
</dbReference>
<keyword evidence="2" id="KW-0378">Hydrolase</keyword>
<gene>
    <name evidence="2" type="ORF">AABB31_11585</name>
</gene>
<reference evidence="2" key="1">
    <citation type="submission" date="2024-08" db="EMBL/GenBank/DDBJ databases">
        <title>Phylogenomic analyses of a clade within the roseobacter group suggest taxonomic reassignments of species of the genera Aestuariivita, Citreicella, Loktanella, Nautella, Pelagibaca, Ruegeria, Thalassobius, Thiobacimonas and Tropicibacter, and the proposal o.</title>
        <authorList>
            <person name="Jeon C.O."/>
        </authorList>
    </citation>
    <scope>NUCLEOTIDE SEQUENCE</scope>
    <source>
        <strain evidence="2">SS1-5</strain>
    </source>
</reference>